<accession>A0A4R1PZI4</accession>
<feature type="chain" id="PRO_5020418138" evidence="1">
    <location>
        <begin position="22"/>
        <end position="264"/>
    </location>
</feature>
<name>A0A4R1PZI4_9FIRM</name>
<dbReference type="OrthoDB" id="9780723at2"/>
<protein>
    <submittedName>
        <fullName evidence="2">Cobalt/nickel transport protein</fullName>
    </submittedName>
</protein>
<comment type="caution">
    <text evidence="2">The sequence shown here is derived from an EMBL/GenBank/DDBJ whole genome shotgun (WGS) entry which is preliminary data.</text>
</comment>
<sequence length="264" mass="29460">MKKTILLALVLVFATAVTCSAHFVVMYTPQTLLDNGGKVTIKNVFTHPFEGSVTMEMEKPTAFFVVNKGKKTELLDTLKPITWQSLENSAQGWEAEYQVKGMGDYVFCLEPVPYFDKEEDKYIQQYTKIIVNNGGLPTDWDAKLGQKTEIVPLDKPYALLTGNVFRGVVLSKGKPVPDAEIEVEYLNHVPNMELNKFEEKAAVKASHDVFVTMTIKANGNGEFTFGIPKAGWWGFAAISSGPDKKLNGQELEQDAVIWIQARDM</sequence>
<proteinExistence type="predicted"/>
<reference evidence="2 3" key="1">
    <citation type="submission" date="2019-03" db="EMBL/GenBank/DDBJ databases">
        <title>Genomic Encyclopedia of Type Strains, Phase IV (KMG-IV): sequencing the most valuable type-strain genomes for metagenomic binning, comparative biology and taxonomic classification.</title>
        <authorList>
            <person name="Goeker M."/>
        </authorList>
    </citation>
    <scope>NUCLEOTIDE SEQUENCE [LARGE SCALE GENOMIC DNA]</scope>
    <source>
        <strain evidence="2 3">DSM 15969</strain>
    </source>
</reference>
<keyword evidence="1" id="KW-0732">Signal</keyword>
<dbReference type="Pfam" id="PF10670">
    <property type="entry name" value="DUF4198"/>
    <property type="match status" value="1"/>
</dbReference>
<organism evidence="2 3">
    <name type="scientific">Anaerospora hongkongensis</name>
    <dbReference type="NCBI Taxonomy" id="244830"/>
    <lineage>
        <taxon>Bacteria</taxon>
        <taxon>Bacillati</taxon>
        <taxon>Bacillota</taxon>
        <taxon>Negativicutes</taxon>
        <taxon>Selenomonadales</taxon>
        <taxon>Sporomusaceae</taxon>
        <taxon>Anaerospora</taxon>
    </lineage>
</organism>
<dbReference type="RefSeq" id="WP_132078682.1">
    <property type="nucleotide sequence ID" value="NZ_SLUI01000005.1"/>
</dbReference>
<evidence type="ECO:0000313" key="2">
    <source>
        <dbReference type="EMBL" id="TCL37710.1"/>
    </source>
</evidence>
<dbReference type="EMBL" id="SLUI01000005">
    <property type="protein sequence ID" value="TCL37710.1"/>
    <property type="molecule type" value="Genomic_DNA"/>
</dbReference>
<evidence type="ECO:0000256" key="1">
    <source>
        <dbReference type="SAM" id="SignalP"/>
    </source>
</evidence>
<keyword evidence="3" id="KW-1185">Reference proteome</keyword>
<dbReference type="Proteomes" id="UP000295063">
    <property type="component" value="Unassembled WGS sequence"/>
</dbReference>
<evidence type="ECO:0000313" key="3">
    <source>
        <dbReference type="Proteomes" id="UP000295063"/>
    </source>
</evidence>
<dbReference type="AlphaFoldDB" id="A0A4R1PZI4"/>
<feature type="signal peptide" evidence="1">
    <location>
        <begin position="1"/>
        <end position="21"/>
    </location>
</feature>
<gene>
    <name evidence="2" type="ORF">EV210_105144</name>
</gene>
<dbReference type="InterPro" id="IPR019613">
    <property type="entry name" value="DUF4198"/>
</dbReference>